<proteinExistence type="predicted"/>
<dbReference type="PANTHER" id="PTHR46609">
    <property type="entry name" value="EXONUCLEASE, PHAGE-TYPE/RECB, C-TERMINAL DOMAIN-CONTAINING PROTEIN"/>
    <property type="match status" value="1"/>
</dbReference>
<sequence length="258" mass="30620">MKWTVKNYESLEKAVIDKKILLYMKVENNITLKQESHYYYQMQGQLHITGRQICIFFIYTPKWTHLEVIRYDDVFWTSKMEVHLKLFYEECLLREIIDPKYIYNLMLGYITILVTYTNFNWAFYKSINYIIGVLDATRINFTQKRKSKISLAYKLIEKRSYHSILMSINNVSTNNSMSVATASQERFVRYKPALSYLSSTVPRSQTDAIILTIVVIDNYTLTTKKLMTRYIRGIAIQLFPSFLTHFTITNEIEIHITI</sequence>
<dbReference type="InterPro" id="IPR051703">
    <property type="entry name" value="NF-kappa-B_Signaling_Reg"/>
</dbReference>
<dbReference type="InterPro" id="IPR011335">
    <property type="entry name" value="Restrct_endonuc-II-like"/>
</dbReference>
<dbReference type="SUPFAM" id="SSF52980">
    <property type="entry name" value="Restriction endonuclease-like"/>
    <property type="match status" value="1"/>
</dbReference>
<dbReference type="EMBL" id="VUJU01000021">
    <property type="protein sequence ID" value="KAF0773886.1"/>
    <property type="molecule type" value="Genomic_DNA"/>
</dbReference>
<organism evidence="1 2">
    <name type="scientific">Aphis craccivora</name>
    <name type="common">Cowpea aphid</name>
    <dbReference type="NCBI Taxonomy" id="307492"/>
    <lineage>
        <taxon>Eukaryota</taxon>
        <taxon>Metazoa</taxon>
        <taxon>Ecdysozoa</taxon>
        <taxon>Arthropoda</taxon>
        <taxon>Hexapoda</taxon>
        <taxon>Insecta</taxon>
        <taxon>Pterygota</taxon>
        <taxon>Neoptera</taxon>
        <taxon>Paraneoptera</taxon>
        <taxon>Hemiptera</taxon>
        <taxon>Sternorrhyncha</taxon>
        <taxon>Aphidomorpha</taxon>
        <taxon>Aphidoidea</taxon>
        <taxon>Aphididae</taxon>
        <taxon>Aphidini</taxon>
        <taxon>Aphis</taxon>
        <taxon>Aphis</taxon>
    </lineage>
</organism>
<evidence type="ECO:0000313" key="1">
    <source>
        <dbReference type="EMBL" id="KAF0773886.1"/>
    </source>
</evidence>
<keyword evidence="2" id="KW-1185">Reference proteome</keyword>
<dbReference type="OrthoDB" id="6781756at2759"/>
<protein>
    <submittedName>
        <fullName evidence="1">YqaJ domain-containing protein</fullName>
    </submittedName>
</protein>
<name>A0A6G0ZQN7_APHCR</name>
<accession>A0A6G0ZQN7</accession>
<evidence type="ECO:0000313" key="2">
    <source>
        <dbReference type="Proteomes" id="UP000478052"/>
    </source>
</evidence>
<dbReference type="Proteomes" id="UP000478052">
    <property type="component" value="Unassembled WGS sequence"/>
</dbReference>
<dbReference type="GO" id="GO:0006281">
    <property type="term" value="P:DNA repair"/>
    <property type="evidence" value="ECO:0007669"/>
    <property type="project" value="UniProtKB-ARBA"/>
</dbReference>
<reference evidence="1 2" key="1">
    <citation type="submission" date="2019-08" db="EMBL/GenBank/DDBJ databases">
        <title>Whole genome of Aphis craccivora.</title>
        <authorList>
            <person name="Voronova N.V."/>
            <person name="Shulinski R.S."/>
            <person name="Bandarenka Y.V."/>
            <person name="Zhorov D.G."/>
            <person name="Warner D."/>
        </authorList>
    </citation>
    <scope>NUCLEOTIDE SEQUENCE [LARGE SCALE GENOMIC DNA]</scope>
    <source>
        <strain evidence="1">180601</strain>
        <tissue evidence="1">Whole Body</tissue>
    </source>
</reference>
<gene>
    <name evidence="1" type="ORF">FWK35_00002483</name>
</gene>
<dbReference type="InterPro" id="IPR011604">
    <property type="entry name" value="PDDEXK-like_dom_sf"/>
</dbReference>
<comment type="caution">
    <text evidence="1">The sequence shown here is derived from an EMBL/GenBank/DDBJ whole genome shotgun (WGS) entry which is preliminary data.</text>
</comment>
<dbReference type="Gene3D" id="3.90.320.10">
    <property type="match status" value="1"/>
</dbReference>
<dbReference type="PANTHER" id="PTHR46609:SF8">
    <property type="entry name" value="YQAJ VIRAL RECOMBINASE DOMAIN-CONTAINING PROTEIN"/>
    <property type="match status" value="1"/>
</dbReference>
<dbReference type="AlphaFoldDB" id="A0A6G0ZQN7"/>